<keyword evidence="4 8" id="KW-0812">Transmembrane</keyword>
<name>A0A2P6N9M6_9EUKA</name>
<dbReference type="SUPFAM" id="SSF103506">
    <property type="entry name" value="Mitochondrial carrier"/>
    <property type="match status" value="1"/>
</dbReference>
<keyword evidence="7 8" id="KW-0472">Membrane</keyword>
<keyword evidence="13" id="KW-1185">Reference proteome</keyword>
<organism evidence="11 13">
    <name type="scientific">Planoprotostelium fungivorum</name>
    <dbReference type="NCBI Taxonomy" id="1890364"/>
    <lineage>
        <taxon>Eukaryota</taxon>
        <taxon>Amoebozoa</taxon>
        <taxon>Evosea</taxon>
        <taxon>Variosea</taxon>
        <taxon>Cavosteliida</taxon>
        <taxon>Cavosteliaceae</taxon>
        <taxon>Planoprotostelium</taxon>
    </lineage>
</organism>
<dbReference type="InterPro" id="IPR018108">
    <property type="entry name" value="MCP_transmembrane"/>
</dbReference>
<dbReference type="GO" id="GO:0016020">
    <property type="term" value="C:membrane"/>
    <property type="evidence" value="ECO:0007669"/>
    <property type="project" value="UniProtKB-SubCell"/>
</dbReference>
<dbReference type="InterPro" id="IPR023395">
    <property type="entry name" value="MCP_dom_sf"/>
</dbReference>
<feature type="transmembrane region" description="Helical" evidence="10">
    <location>
        <begin position="107"/>
        <end position="129"/>
    </location>
</feature>
<comment type="similarity">
    <text evidence="2 9">Belongs to the mitochondrial carrier (TC 2.A.29) family.</text>
</comment>
<dbReference type="PANTHER" id="PTHR45667">
    <property type="entry name" value="S-ADENOSYLMETHIONINE MITOCHONDRIAL CARRIER PROTEIN"/>
    <property type="match status" value="1"/>
</dbReference>
<gene>
    <name evidence="12" type="ORF">PROFUN_00211</name>
    <name evidence="11" type="ORF">PROFUN_10723</name>
</gene>
<evidence type="ECO:0000256" key="9">
    <source>
        <dbReference type="RuleBase" id="RU000488"/>
    </source>
</evidence>
<keyword evidence="6 10" id="KW-1133">Transmembrane helix</keyword>
<keyword evidence="5" id="KW-0677">Repeat</keyword>
<dbReference type="EMBL" id="MDYQ01000001">
    <property type="protein sequence ID" value="PRP89869.1"/>
    <property type="molecule type" value="Genomic_DNA"/>
</dbReference>
<protein>
    <submittedName>
        <fullName evidence="11">Mitochondrial substrate carrier family protein</fullName>
    </submittedName>
</protein>
<sequence>SIIKHEGVSALYKGFPIVGVCTVPAHALYFGGYEWAKKNLQSTVGDEKKSSWVHLISGAWADICGSLVWVPMDVVKQRLQIQQNKEAKYRGSWHALKTIIREEGPLGLYRGFLPAIATFGPFVAIYFTVYEQLKRAAKDITNSKDVRDIPFWSQLISGAAAGAFSAAITCPMDVIKTRVQVSKKDGHNGAWKILQRTMREEGVRAFTRGMGARILWIAPGTAVTIALYEQFRRALTDLQ</sequence>
<evidence type="ECO:0000256" key="10">
    <source>
        <dbReference type="SAM" id="Phobius"/>
    </source>
</evidence>
<feature type="repeat" description="Solcar" evidence="8">
    <location>
        <begin position="49"/>
        <end position="136"/>
    </location>
</feature>
<evidence type="ECO:0000256" key="5">
    <source>
        <dbReference type="ARBA" id="ARBA00022737"/>
    </source>
</evidence>
<evidence type="ECO:0000256" key="6">
    <source>
        <dbReference type="ARBA" id="ARBA00022989"/>
    </source>
</evidence>
<dbReference type="EMBL" id="MDYQ01000142">
    <property type="protein sequence ID" value="PRP80668.1"/>
    <property type="molecule type" value="Genomic_DNA"/>
</dbReference>
<dbReference type="Proteomes" id="UP000241769">
    <property type="component" value="Unassembled WGS sequence"/>
</dbReference>
<evidence type="ECO:0000256" key="3">
    <source>
        <dbReference type="ARBA" id="ARBA00022448"/>
    </source>
</evidence>
<evidence type="ECO:0000256" key="4">
    <source>
        <dbReference type="ARBA" id="ARBA00022692"/>
    </source>
</evidence>
<accession>A0A2P6N9M6</accession>
<evidence type="ECO:0000313" key="13">
    <source>
        <dbReference type="Proteomes" id="UP000241769"/>
    </source>
</evidence>
<keyword evidence="3 9" id="KW-0813">Transport</keyword>
<feature type="repeat" description="Solcar" evidence="8">
    <location>
        <begin position="149"/>
        <end position="234"/>
    </location>
</feature>
<evidence type="ECO:0000256" key="7">
    <source>
        <dbReference type="ARBA" id="ARBA00023136"/>
    </source>
</evidence>
<reference evidence="11 13" key="1">
    <citation type="journal article" date="2018" name="Genome Biol. Evol.">
        <title>Multiple Roots of Fruiting Body Formation in Amoebozoa.</title>
        <authorList>
            <person name="Hillmann F."/>
            <person name="Forbes G."/>
            <person name="Novohradska S."/>
            <person name="Ferling I."/>
            <person name="Riege K."/>
            <person name="Groth M."/>
            <person name="Westermann M."/>
            <person name="Marz M."/>
            <person name="Spaller T."/>
            <person name="Winckler T."/>
            <person name="Schaap P."/>
            <person name="Glockner G."/>
        </authorList>
    </citation>
    <scope>NUCLEOTIDE SEQUENCE [LARGE SCALE GENOMIC DNA]</scope>
    <source>
        <strain evidence="11 13">Jena</strain>
    </source>
</reference>
<proteinExistence type="inferred from homology"/>
<comment type="caution">
    <text evidence="11">The sequence shown here is derived from an EMBL/GenBank/DDBJ whole genome shotgun (WGS) entry which is preliminary data.</text>
</comment>
<evidence type="ECO:0000313" key="11">
    <source>
        <dbReference type="EMBL" id="PRP80668.1"/>
    </source>
</evidence>
<dbReference type="Gene3D" id="1.50.40.10">
    <property type="entry name" value="Mitochondrial carrier domain"/>
    <property type="match status" value="1"/>
</dbReference>
<feature type="non-terminal residue" evidence="11">
    <location>
        <position position="1"/>
    </location>
</feature>
<feature type="transmembrane region" description="Helical" evidence="10">
    <location>
        <begin position="12"/>
        <end position="32"/>
    </location>
</feature>
<dbReference type="Pfam" id="PF00153">
    <property type="entry name" value="Mito_carr"/>
    <property type="match status" value="3"/>
</dbReference>
<feature type="repeat" description="Solcar" evidence="8">
    <location>
        <begin position="1"/>
        <end position="39"/>
    </location>
</feature>
<evidence type="ECO:0000313" key="12">
    <source>
        <dbReference type="EMBL" id="PRP89869.1"/>
    </source>
</evidence>
<evidence type="ECO:0000256" key="2">
    <source>
        <dbReference type="ARBA" id="ARBA00006375"/>
    </source>
</evidence>
<comment type="subcellular location">
    <subcellularLocation>
        <location evidence="1">Membrane</location>
        <topology evidence="1">Multi-pass membrane protein</topology>
    </subcellularLocation>
</comment>
<dbReference type="PROSITE" id="PS50920">
    <property type="entry name" value="SOLCAR"/>
    <property type="match status" value="3"/>
</dbReference>
<feature type="transmembrane region" description="Helical" evidence="10">
    <location>
        <begin position="149"/>
        <end position="170"/>
    </location>
</feature>
<dbReference type="OrthoDB" id="250329at2759"/>
<evidence type="ECO:0000256" key="8">
    <source>
        <dbReference type="PROSITE-ProRule" id="PRU00282"/>
    </source>
</evidence>
<dbReference type="AlphaFoldDB" id="A0A2P6N9M6"/>
<evidence type="ECO:0000256" key="1">
    <source>
        <dbReference type="ARBA" id="ARBA00004141"/>
    </source>
</evidence>
<dbReference type="InParanoid" id="A0A2P6N9M6"/>